<dbReference type="PANTHER" id="PTHR35580">
    <property type="entry name" value="CELL SURFACE GLYCOPROTEIN (S-LAYER PROTEIN)-LIKE PROTEIN"/>
    <property type="match status" value="1"/>
</dbReference>
<reference evidence="2" key="1">
    <citation type="journal article" date="2019" name="Int. J. Syst. Evol. Microbiol.">
        <title>The Global Catalogue of Microorganisms (GCM) 10K type strain sequencing project: providing services to taxonomists for standard genome sequencing and annotation.</title>
        <authorList>
            <consortium name="The Broad Institute Genomics Platform"/>
            <consortium name="The Broad Institute Genome Sequencing Center for Infectious Disease"/>
            <person name="Wu L."/>
            <person name="Ma J."/>
        </authorList>
    </citation>
    <scope>NUCLEOTIDE SEQUENCE [LARGE SCALE GENOMIC DNA]</scope>
    <source>
        <strain evidence="2">CGMCC 1.15795</strain>
    </source>
</reference>
<sequence length="1333" mass="133811">MWAQSPSWQAALANATTALGTITPRNVASDGAGNVYVAGSYVGTIQLGSTTLSSTAGTNRLPSTDAFVAKWSTATNTWGWALGGGTGDYDQATNVAVGSTGSVYVSGYLGSSANATFGSLTFPATFELNLFVLKVSDAGSTVTPNWGLTGQTTSNYSAEMVPSTTALAVSGSHVYVAGQFSGPTLKLGTLQLANAGGTASTNDAFVASLTDGGLAATWQWVRQGGGLSHDGAQALTTSGNKVYWAGYFQGTAAFGPTSLTSRGAAGTSDIFLARLSEAGGIDWALRAGGDGDDRAAALVASGSTVYVAGNAASLTPDFAPLQLTSPPNTGVLDLFVAKLTDAGPAPAFTWVERAGGASTEHLTGLALGGAGALYVTGDFLFASALRFGTTTLANPGTLTDVFVARLNDAGASASYAWATQLGSEATDAAAGIAADANQVYVGAAVVGSVTTLGRPAQQQQLTGGRANVVVGQVSAAGSWQQAQQGFIGGSFQPVASVVDNCGFVYVAGRLSGQTRLGATLLSSVGSSDIVVAKWNPAGNSWTWAQTAGGIGADQVTGIAVNNRGQVYICGSFANGTGINPTTIAFGSIVLPHMGTSNLDAFVAKLTDTGFTARFDWACPVASNSDEVFTSLVASGSSVYVAGYYSGTGLSFGPATLPLTQGISDMMLGRLTDLGTSYRIDWGMAAGGYSEDKPTSLALSDNRLYLAGRYSSLSSSQPDAFVARLTDTGSAPSAFDWLLLAPGNTREEATAVAVQGPYVYIAGYFYSTSISFGNTQLYNSTLTNNQSNDGFVAGLLDSGPSARFVWAQRIAGTAGTTEYCNSIAVAGKFVYVSGSYGGMPSYFGPISLAAPTGTAEGFVARLQEVGATTTFDRAQRVSSSGSDDVLSLGALDQQVYALGVLGGIGPAELGTTTLSGPGTFLARLTDSDIGGNARSLDYGNTLFCRAATTIQPTLIGVPAGGGYVATPAGLALDAQTGRINLAASAAGQYTVTYVSPGQCGLQASQTLTLRDSFTANFTYPPGPACSGTLAPVLATGATAGRFSSTAGLALDAATGLVTLTSSQPGTYVVTNTVAEGGGCAAVSSTATLVVAVPAVASFTYASGGRYCAGGPSQLPTVSGTAGGRFSIAPASGLALDATTGTLTLAGSTPGTYLVTYTVGTTCPVSATQSIVVVAAPAAPTLTVSGIPATGLTLTASPGSSYQFYRDGVAIPGATTATFFVNSGSFNGSYTVVVTNASGCASPPSAPVAVAVTAVQLPTRTPGLVVYPTPTLTRQVQVLLPPAATSLQLLDGVGREVRHLGLAPGATTVTLPLDGLAAGPYVLRCGSAAARVVIE</sequence>
<name>A0ABW4QZ61_9BACT</name>
<accession>A0ABW4QZ61</accession>
<keyword evidence="2" id="KW-1185">Reference proteome</keyword>
<dbReference type="Gene3D" id="2.60.40.10">
    <property type="entry name" value="Immunoglobulins"/>
    <property type="match status" value="1"/>
</dbReference>
<dbReference type="InterPro" id="IPR052918">
    <property type="entry name" value="Motility_Chemotaxis_Reg"/>
</dbReference>
<dbReference type="Proteomes" id="UP001597197">
    <property type="component" value="Unassembled WGS sequence"/>
</dbReference>
<proteinExistence type="predicted"/>
<organism evidence="1 2">
    <name type="scientific">Hymenobacter bucti</name>
    <dbReference type="NCBI Taxonomy" id="1844114"/>
    <lineage>
        <taxon>Bacteria</taxon>
        <taxon>Pseudomonadati</taxon>
        <taxon>Bacteroidota</taxon>
        <taxon>Cytophagia</taxon>
        <taxon>Cytophagales</taxon>
        <taxon>Hymenobacteraceae</taxon>
        <taxon>Hymenobacter</taxon>
    </lineage>
</organism>
<dbReference type="PANTHER" id="PTHR35580:SF1">
    <property type="entry name" value="PHYTASE-LIKE DOMAIN-CONTAINING PROTEIN"/>
    <property type="match status" value="1"/>
</dbReference>
<dbReference type="RefSeq" id="WP_382315973.1">
    <property type="nucleotide sequence ID" value="NZ_JBHUFD010000006.1"/>
</dbReference>
<evidence type="ECO:0000313" key="1">
    <source>
        <dbReference type="EMBL" id="MFD1874300.1"/>
    </source>
</evidence>
<evidence type="ECO:0000313" key="2">
    <source>
        <dbReference type="Proteomes" id="UP001597197"/>
    </source>
</evidence>
<comment type="caution">
    <text evidence="1">The sequence shown here is derived from an EMBL/GenBank/DDBJ whole genome shotgun (WGS) entry which is preliminary data.</text>
</comment>
<protein>
    <submittedName>
        <fullName evidence="1">Beta strand repeat-containing protein</fullName>
    </submittedName>
</protein>
<dbReference type="EMBL" id="JBHUFD010000006">
    <property type="protein sequence ID" value="MFD1874300.1"/>
    <property type="molecule type" value="Genomic_DNA"/>
</dbReference>
<dbReference type="InterPro" id="IPR013783">
    <property type="entry name" value="Ig-like_fold"/>
</dbReference>
<gene>
    <name evidence="1" type="ORF">ACFSDX_17780</name>
</gene>